<organism evidence="2 3">
    <name type="scientific">Roseibium aggregatum (strain ATCC 25650 / DSM 13394 / JCM 20685 / NBRC 16684 / NCIMB 2208 / IAM 12614 / B1)</name>
    <name type="common">Stappia aggregata</name>
    <dbReference type="NCBI Taxonomy" id="384765"/>
    <lineage>
        <taxon>Bacteria</taxon>
        <taxon>Pseudomonadati</taxon>
        <taxon>Pseudomonadota</taxon>
        <taxon>Alphaproteobacteria</taxon>
        <taxon>Hyphomicrobiales</taxon>
        <taxon>Stappiaceae</taxon>
        <taxon>Roseibium</taxon>
    </lineage>
</organism>
<comment type="caution">
    <text evidence="2">The sequence shown here is derived from an EMBL/GenBank/DDBJ whole genome shotgun (WGS) entry which is preliminary data.</text>
</comment>
<sequence>MPGNYSTERKGIAAVQAKLADLELIWRETSTGDFGIDGHIEFLDENSEPTGMMVGVQVKSGQSYFLGETDYTVSYTANEKHQKYWEHYPVPVLLILHHPDRKETFWTDARQEFRTGKALGNKIVIPKSNNFMTAQVDDLFKNAGLTQTEYVKDISALLEYMLTQSTRNAGFDLSFFDLFCLGMTNICRSLYFGMDLALKIAEHKLAAAESEFGVGLGHSEYDFLESYIRFLVSQNLVHANYSDLLIDLELREMVPEFIVPLSRRGTALKDLISRREDDLVEQGLLLESRSRVAQEAFIEIVEMSMFPRFGRVAEIARILRPNPVPQSSQGAIPIADSVEKVGAEN</sequence>
<dbReference type="GeneID" id="68849790"/>
<dbReference type="Pfam" id="PF14280">
    <property type="entry name" value="DUF4365"/>
    <property type="match status" value="1"/>
</dbReference>
<dbReference type="AlphaFoldDB" id="A0P354"/>
<feature type="domain" description="DUF4365" evidence="1">
    <location>
        <begin position="8"/>
        <end position="141"/>
    </location>
</feature>
<reference evidence="2 3" key="1">
    <citation type="submission" date="2006-05" db="EMBL/GenBank/DDBJ databases">
        <authorList>
            <person name="King G."/>
            <person name="Ferriera S."/>
            <person name="Johnson J."/>
            <person name="Kravitz S."/>
            <person name="Beeson K."/>
            <person name="Sutton G."/>
            <person name="Rogers Y.-H."/>
            <person name="Friedman R."/>
            <person name="Frazier M."/>
            <person name="Venter J.C."/>
        </authorList>
    </citation>
    <scope>NUCLEOTIDE SEQUENCE [LARGE SCALE GENOMIC DNA]</scope>
    <source>
        <strain evidence="3">ATCC 25650 / DSM 13394 / JCM 20685 / NBRC 16684 / NCIMB 2208 / IAM 12614 / B1</strain>
    </source>
</reference>
<name>A0P354_ROSAI</name>
<protein>
    <recommendedName>
        <fullName evidence="1">DUF4365 domain-containing protein</fullName>
    </recommendedName>
</protein>
<dbReference type="eggNOG" id="COG5474">
    <property type="taxonomic scope" value="Bacteria"/>
</dbReference>
<accession>A0P354</accession>
<proteinExistence type="predicted"/>
<evidence type="ECO:0000259" key="1">
    <source>
        <dbReference type="Pfam" id="PF14280"/>
    </source>
</evidence>
<evidence type="ECO:0000313" key="3">
    <source>
        <dbReference type="Proteomes" id="UP000004848"/>
    </source>
</evidence>
<dbReference type="OrthoDB" id="789223at2"/>
<dbReference type="InterPro" id="IPR025375">
    <property type="entry name" value="DUF4365"/>
</dbReference>
<evidence type="ECO:0000313" key="2">
    <source>
        <dbReference type="EMBL" id="EAV40525.1"/>
    </source>
</evidence>
<dbReference type="RefSeq" id="WP_006939935.1">
    <property type="nucleotide sequence ID" value="NZ_AAUW01000029.1"/>
</dbReference>
<dbReference type="EMBL" id="AAUW01000029">
    <property type="protein sequence ID" value="EAV40525.1"/>
    <property type="molecule type" value="Genomic_DNA"/>
</dbReference>
<dbReference type="Proteomes" id="UP000004848">
    <property type="component" value="Unassembled WGS sequence"/>
</dbReference>
<gene>
    <name evidence="2" type="ORF">SIAM614_21597</name>
</gene>